<dbReference type="AlphaFoldDB" id="A0A0F9JBQ4"/>
<dbReference type="EMBL" id="LAZR01011824">
    <property type="protein sequence ID" value="KKM58363.1"/>
    <property type="molecule type" value="Genomic_DNA"/>
</dbReference>
<proteinExistence type="predicted"/>
<name>A0A0F9JBQ4_9ZZZZ</name>
<feature type="non-terminal residue" evidence="1">
    <location>
        <position position="29"/>
    </location>
</feature>
<protein>
    <submittedName>
        <fullName evidence="1">Uncharacterized protein</fullName>
    </submittedName>
</protein>
<comment type="caution">
    <text evidence="1">The sequence shown here is derived from an EMBL/GenBank/DDBJ whole genome shotgun (WGS) entry which is preliminary data.</text>
</comment>
<reference evidence="1" key="1">
    <citation type="journal article" date="2015" name="Nature">
        <title>Complex archaea that bridge the gap between prokaryotes and eukaryotes.</title>
        <authorList>
            <person name="Spang A."/>
            <person name="Saw J.H."/>
            <person name="Jorgensen S.L."/>
            <person name="Zaremba-Niedzwiedzka K."/>
            <person name="Martijn J."/>
            <person name="Lind A.E."/>
            <person name="van Eijk R."/>
            <person name="Schleper C."/>
            <person name="Guy L."/>
            <person name="Ettema T.J."/>
        </authorList>
    </citation>
    <scope>NUCLEOTIDE SEQUENCE</scope>
</reference>
<gene>
    <name evidence="1" type="ORF">LCGC14_1549480</name>
</gene>
<organism evidence="1">
    <name type="scientific">marine sediment metagenome</name>
    <dbReference type="NCBI Taxonomy" id="412755"/>
    <lineage>
        <taxon>unclassified sequences</taxon>
        <taxon>metagenomes</taxon>
        <taxon>ecological metagenomes</taxon>
    </lineage>
</organism>
<evidence type="ECO:0000313" key="1">
    <source>
        <dbReference type="EMBL" id="KKM58363.1"/>
    </source>
</evidence>
<accession>A0A0F9JBQ4</accession>
<sequence length="29" mass="3214">MGDNIADGFMDENARCEECGMFPPDHDPV</sequence>